<name>A0A0A9D684_ARUDO</name>
<proteinExistence type="predicted"/>
<accession>A0A0A9D684</accession>
<dbReference type="AlphaFoldDB" id="A0A0A9D684"/>
<dbReference type="EMBL" id="GBRH01218633">
    <property type="protein sequence ID" value="JAD79262.1"/>
    <property type="molecule type" value="Transcribed_RNA"/>
</dbReference>
<protein>
    <submittedName>
        <fullName evidence="1">Uncharacterized protein</fullName>
    </submittedName>
</protein>
<reference evidence="1" key="2">
    <citation type="journal article" date="2015" name="Data Brief">
        <title>Shoot transcriptome of the giant reed, Arundo donax.</title>
        <authorList>
            <person name="Barrero R.A."/>
            <person name="Guerrero F.D."/>
            <person name="Moolhuijzen P."/>
            <person name="Goolsby J.A."/>
            <person name="Tidwell J."/>
            <person name="Bellgard S.E."/>
            <person name="Bellgard M.I."/>
        </authorList>
    </citation>
    <scope>NUCLEOTIDE SEQUENCE</scope>
    <source>
        <tissue evidence="1">Shoot tissue taken approximately 20 cm above the soil surface</tissue>
    </source>
</reference>
<sequence length="93" mass="10076">MHWFCRPCCPVRSLGKLECPAFPLAETTPFLCTLTSTGSEITGDFSESAGSSPVEYPLLFSAPSFALVEPDLVDFFPKSTDLIHFAGDFPIVA</sequence>
<evidence type="ECO:0000313" key="1">
    <source>
        <dbReference type="EMBL" id="JAD79262.1"/>
    </source>
</evidence>
<organism evidence="1">
    <name type="scientific">Arundo donax</name>
    <name type="common">Giant reed</name>
    <name type="synonym">Donax arundinaceus</name>
    <dbReference type="NCBI Taxonomy" id="35708"/>
    <lineage>
        <taxon>Eukaryota</taxon>
        <taxon>Viridiplantae</taxon>
        <taxon>Streptophyta</taxon>
        <taxon>Embryophyta</taxon>
        <taxon>Tracheophyta</taxon>
        <taxon>Spermatophyta</taxon>
        <taxon>Magnoliopsida</taxon>
        <taxon>Liliopsida</taxon>
        <taxon>Poales</taxon>
        <taxon>Poaceae</taxon>
        <taxon>PACMAD clade</taxon>
        <taxon>Arundinoideae</taxon>
        <taxon>Arundineae</taxon>
        <taxon>Arundo</taxon>
    </lineage>
</organism>
<reference evidence="1" key="1">
    <citation type="submission" date="2014-09" db="EMBL/GenBank/DDBJ databases">
        <authorList>
            <person name="Magalhaes I.L.F."/>
            <person name="Oliveira U."/>
            <person name="Santos F.R."/>
            <person name="Vidigal T.H.D.A."/>
            <person name="Brescovit A.D."/>
            <person name="Santos A.J."/>
        </authorList>
    </citation>
    <scope>NUCLEOTIDE SEQUENCE</scope>
    <source>
        <tissue evidence="1">Shoot tissue taken approximately 20 cm above the soil surface</tissue>
    </source>
</reference>